<dbReference type="AlphaFoldDB" id="Q01NU4"/>
<protein>
    <recommendedName>
        <fullName evidence="7">protein-secreting ATPase</fullName>
        <ecNumber evidence="7">7.4.2.8</ecNumber>
    </recommendedName>
</protein>
<dbReference type="PROSITE" id="PS00662">
    <property type="entry name" value="T2SP_E"/>
    <property type="match status" value="1"/>
</dbReference>
<dbReference type="FunFam" id="3.30.450.90:FF:000001">
    <property type="entry name" value="Type II secretion system ATPase GspE"/>
    <property type="match status" value="1"/>
</dbReference>
<dbReference type="InterPro" id="IPR027417">
    <property type="entry name" value="P-loop_NTPase"/>
</dbReference>
<dbReference type="GO" id="GO:0005524">
    <property type="term" value="F:ATP binding"/>
    <property type="evidence" value="ECO:0007669"/>
    <property type="project" value="UniProtKB-KW"/>
</dbReference>
<dbReference type="FunCoup" id="Q01NU4">
    <property type="interactions" value="321"/>
</dbReference>
<dbReference type="CDD" id="cd01129">
    <property type="entry name" value="PulE-GspE-like"/>
    <property type="match status" value="1"/>
</dbReference>
<evidence type="ECO:0000256" key="5">
    <source>
        <dbReference type="ARBA" id="ARBA00022927"/>
    </source>
</evidence>
<dbReference type="GO" id="GO:0015627">
    <property type="term" value="C:type II protein secretion system complex"/>
    <property type="evidence" value="ECO:0007669"/>
    <property type="project" value="InterPro"/>
</dbReference>
<keyword evidence="2" id="KW-0813">Transport</keyword>
<dbReference type="PANTHER" id="PTHR30258:SF2">
    <property type="entry name" value="COMG OPERON PROTEIN 1"/>
    <property type="match status" value="1"/>
</dbReference>
<dbReference type="InterPro" id="IPR001482">
    <property type="entry name" value="T2SS/T4SS_dom"/>
</dbReference>
<keyword evidence="6" id="KW-1278">Translocase</keyword>
<dbReference type="SMART" id="SM00382">
    <property type="entry name" value="AAA"/>
    <property type="match status" value="1"/>
</dbReference>
<dbReference type="NCBIfam" id="TIGR02533">
    <property type="entry name" value="type_II_gspE"/>
    <property type="match status" value="1"/>
</dbReference>
<dbReference type="InterPro" id="IPR037257">
    <property type="entry name" value="T2SS_E_N_sf"/>
</dbReference>
<reference evidence="10" key="1">
    <citation type="submission" date="2006-10" db="EMBL/GenBank/DDBJ databases">
        <title>Complete sequence of Solibacter usitatus Ellin6076.</title>
        <authorList>
            <consortium name="US DOE Joint Genome Institute"/>
            <person name="Copeland A."/>
            <person name="Lucas S."/>
            <person name="Lapidus A."/>
            <person name="Barry K."/>
            <person name="Detter J.C."/>
            <person name="Glavina del Rio T."/>
            <person name="Hammon N."/>
            <person name="Israni S."/>
            <person name="Dalin E."/>
            <person name="Tice H."/>
            <person name="Pitluck S."/>
            <person name="Thompson L.S."/>
            <person name="Brettin T."/>
            <person name="Bruce D."/>
            <person name="Han C."/>
            <person name="Tapia R."/>
            <person name="Gilna P."/>
            <person name="Schmutz J."/>
            <person name="Larimer F."/>
            <person name="Land M."/>
            <person name="Hauser L."/>
            <person name="Kyrpides N."/>
            <person name="Mikhailova N."/>
            <person name="Janssen P.H."/>
            <person name="Kuske C.R."/>
            <person name="Richardson P."/>
        </authorList>
    </citation>
    <scope>NUCLEOTIDE SEQUENCE</scope>
    <source>
        <strain evidence="10">Ellin6076</strain>
    </source>
</reference>
<evidence type="ECO:0000256" key="1">
    <source>
        <dbReference type="ARBA" id="ARBA00006611"/>
    </source>
</evidence>
<dbReference type="Pfam" id="PF00437">
    <property type="entry name" value="T2SSE"/>
    <property type="match status" value="1"/>
</dbReference>
<dbReference type="KEGG" id="sus:Acid_7778"/>
<feature type="domain" description="Bacterial type II secretion system protein E" evidence="9">
    <location>
        <begin position="392"/>
        <end position="406"/>
    </location>
</feature>
<keyword evidence="5" id="KW-0653">Protein transport</keyword>
<name>Q01NU4_SOLUE</name>
<dbReference type="HOGENOM" id="CLU_013446_10_1_0"/>
<evidence type="ECO:0000256" key="3">
    <source>
        <dbReference type="ARBA" id="ARBA00022741"/>
    </source>
</evidence>
<dbReference type="Gene3D" id="1.10.40.70">
    <property type="match status" value="1"/>
</dbReference>
<dbReference type="GO" id="GO:0008564">
    <property type="term" value="F:protein-exporting ATPase activity"/>
    <property type="evidence" value="ECO:0007669"/>
    <property type="project" value="UniProtKB-EC"/>
</dbReference>
<evidence type="ECO:0000256" key="6">
    <source>
        <dbReference type="ARBA" id="ARBA00022967"/>
    </source>
</evidence>
<dbReference type="GO" id="GO:0015628">
    <property type="term" value="P:protein secretion by the type II secretion system"/>
    <property type="evidence" value="ECO:0007669"/>
    <property type="project" value="InterPro"/>
</dbReference>
<organism evidence="10">
    <name type="scientific">Solibacter usitatus (strain Ellin6076)</name>
    <dbReference type="NCBI Taxonomy" id="234267"/>
    <lineage>
        <taxon>Bacteria</taxon>
        <taxon>Pseudomonadati</taxon>
        <taxon>Acidobacteriota</taxon>
        <taxon>Terriglobia</taxon>
        <taxon>Bryobacterales</taxon>
        <taxon>Solibacteraceae</taxon>
        <taxon>Candidatus Solibacter</taxon>
    </lineage>
</organism>
<comment type="catalytic activity">
    <reaction evidence="8">
        <text>ATP + H2O + cellular proteinSide 1 = ADP + phosphate + cellular proteinSide 2.</text>
        <dbReference type="EC" id="7.4.2.8"/>
    </reaction>
</comment>
<dbReference type="GO" id="GO:0016887">
    <property type="term" value="F:ATP hydrolysis activity"/>
    <property type="evidence" value="ECO:0007669"/>
    <property type="project" value="TreeGrafter"/>
</dbReference>
<keyword evidence="3" id="KW-0547">Nucleotide-binding</keyword>
<dbReference type="SUPFAM" id="SSF160246">
    <property type="entry name" value="EspE N-terminal domain-like"/>
    <property type="match status" value="1"/>
</dbReference>
<dbReference type="Gene3D" id="3.30.450.90">
    <property type="match status" value="1"/>
</dbReference>
<dbReference type="PANTHER" id="PTHR30258">
    <property type="entry name" value="TYPE II SECRETION SYSTEM PROTEIN GSPE-RELATED"/>
    <property type="match status" value="1"/>
</dbReference>
<dbReference type="InterPro" id="IPR007831">
    <property type="entry name" value="T2SS_GspE_N"/>
</dbReference>
<evidence type="ECO:0000256" key="8">
    <source>
        <dbReference type="ARBA" id="ARBA00034006"/>
    </source>
</evidence>
<evidence type="ECO:0000256" key="2">
    <source>
        <dbReference type="ARBA" id="ARBA00022448"/>
    </source>
</evidence>
<proteinExistence type="inferred from homology"/>
<comment type="similarity">
    <text evidence="1">Belongs to the GSP E family.</text>
</comment>
<dbReference type="InterPro" id="IPR013369">
    <property type="entry name" value="T2SS_GspE"/>
</dbReference>
<dbReference type="InterPro" id="IPR003593">
    <property type="entry name" value="AAA+_ATPase"/>
</dbReference>
<evidence type="ECO:0000256" key="4">
    <source>
        <dbReference type="ARBA" id="ARBA00022840"/>
    </source>
</evidence>
<dbReference type="EC" id="7.4.2.8" evidence="7"/>
<dbReference type="STRING" id="234267.Acid_7778"/>
<dbReference type="GO" id="GO:0005886">
    <property type="term" value="C:plasma membrane"/>
    <property type="evidence" value="ECO:0007669"/>
    <property type="project" value="TreeGrafter"/>
</dbReference>
<gene>
    <name evidence="10" type="ordered locus">Acid_7778</name>
</gene>
<dbReference type="eggNOG" id="COG2804">
    <property type="taxonomic scope" value="Bacteria"/>
</dbReference>
<dbReference type="Gene3D" id="3.40.50.300">
    <property type="entry name" value="P-loop containing nucleotide triphosphate hydrolases"/>
    <property type="match status" value="1"/>
</dbReference>
<sequence>MAATIPPHPEPESGTNSGVRYMRLGEILIERGKIDAEDLERALELQLERGDKLGKIVVDMGLIAQRDLLSALSDQMGVPLIAVDGTPPNAPEIEGLSQRFLRQCRAFPVALNDSVLTIAMADPMDFETIAAVRAFSGLQVQTALASEQEILDAIDRNYGESDQKTFIGEGDDEQANADLEHLRDMASEAPVIRLVNAMIADAIEKRASDIHIEPFEKEFRIRFRVDGVLFAQENPPRELKAAIISRLKLMAKLNIAERRLPQDGRIKIKILGREVDLRVSTLPTLYGESVVMRLLDRSSGDFYDLRRLGFDDHMLRQMEHFTSMPHGIFLVTGPTGSGKSTTLYSALKRINLPDKKIITIEDPVEYQMDGINQIHVNPQIGLTFAAGLRHIVRQDPDVIMVGEIRDRETADIAIRAALTGHLVFSSLHTNDAPSAITRLVDMGVENYLITSSLVAVLAQRLVRVICPQCKIFAGEVLSPEGEMMETWRGQGCDHCGGRGYHARMGIFEMMDVSDEVRKLIMGNADASILTRAARKNGMRNLREDGWRKIRDGVTTVEEVMRVTQEF</sequence>
<accession>Q01NU4</accession>
<dbReference type="Pfam" id="PF05157">
    <property type="entry name" value="MshEN"/>
    <property type="match status" value="1"/>
</dbReference>
<dbReference type="SUPFAM" id="SSF52540">
    <property type="entry name" value="P-loop containing nucleoside triphosphate hydrolases"/>
    <property type="match status" value="1"/>
</dbReference>
<dbReference type="EMBL" id="CP000473">
    <property type="protein sequence ID" value="ABJ88676.1"/>
    <property type="molecule type" value="Genomic_DNA"/>
</dbReference>
<evidence type="ECO:0000313" key="10">
    <source>
        <dbReference type="EMBL" id="ABJ88676.1"/>
    </source>
</evidence>
<dbReference type="FunFam" id="3.40.50.300:FF:000398">
    <property type="entry name" value="Type IV pilus assembly ATPase PilB"/>
    <property type="match status" value="1"/>
</dbReference>
<keyword evidence="4" id="KW-0067">ATP-binding</keyword>
<evidence type="ECO:0000259" key="9">
    <source>
        <dbReference type="PROSITE" id="PS00662"/>
    </source>
</evidence>
<dbReference type="Gene3D" id="3.30.300.160">
    <property type="entry name" value="Type II secretion system, protein E, N-terminal domain"/>
    <property type="match status" value="1"/>
</dbReference>
<dbReference type="InParanoid" id="Q01NU4"/>
<evidence type="ECO:0000256" key="7">
    <source>
        <dbReference type="ARBA" id="ARBA00024382"/>
    </source>
</evidence>